<dbReference type="Proteomes" id="UP000243006">
    <property type="component" value="Unassembled WGS sequence"/>
</dbReference>
<reference evidence="1 2" key="1">
    <citation type="submission" date="2015-04" db="EMBL/GenBank/DDBJ databases">
        <title>Draft genome of the roundworm Trichinella nativa.</title>
        <authorList>
            <person name="Mitreva M."/>
        </authorList>
    </citation>
    <scope>NUCLEOTIDE SEQUENCE [LARGE SCALE GENOMIC DNA]</scope>
    <source>
        <strain evidence="1 2">ISS45</strain>
    </source>
</reference>
<evidence type="ECO:0000313" key="2">
    <source>
        <dbReference type="Proteomes" id="UP000243006"/>
    </source>
</evidence>
<evidence type="ECO:0000313" key="1">
    <source>
        <dbReference type="EMBL" id="OUC43837.1"/>
    </source>
</evidence>
<comment type="caution">
    <text evidence="1">The sequence shown here is derived from an EMBL/GenBank/DDBJ whole genome shotgun (WGS) entry which is preliminary data.</text>
</comment>
<protein>
    <submittedName>
        <fullName evidence="1">Uncharacterized protein</fullName>
    </submittedName>
</protein>
<name>A0A1Y3EJ40_9BILA</name>
<accession>A0A1Y3EJ40</accession>
<proteinExistence type="predicted"/>
<feature type="non-terminal residue" evidence="1">
    <location>
        <position position="159"/>
    </location>
</feature>
<dbReference type="AlphaFoldDB" id="A0A1Y3EJ40"/>
<gene>
    <name evidence="1" type="ORF">D917_09484</name>
</gene>
<sequence>MGGDLEGKEGRLTSPFYNYNSLWNSGDYMQPEIININETEIYDQDKEYIWWRISTEVNLVVEATLSNVILENYWWLHGLNMLNEGEYLQIYDGFCDLTVISKPEDCTLIQSIEYATPKVSVMSKTNHLSVLLHLTTGGTPKFELSWNSAIANLQEDELE</sequence>
<dbReference type="EMBL" id="LVZM01014061">
    <property type="protein sequence ID" value="OUC43837.1"/>
    <property type="molecule type" value="Genomic_DNA"/>
</dbReference>
<organism evidence="1 2">
    <name type="scientific">Trichinella nativa</name>
    <dbReference type="NCBI Taxonomy" id="6335"/>
    <lineage>
        <taxon>Eukaryota</taxon>
        <taxon>Metazoa</taxon>
        <taxon>Ecdysozoa</taxon>
        <taxon>Nematoda</taxon>
        <taxon>Enoplea</taxon>
        <taxon>Dorylaimia</taxon>
        <taxon>Trichinellida</taxon>
        <taxon>Trichinellidae</taxon>
        <taxon>Trichinella</taxon>
    </lineage>
</organism>